<sequence>MGEYKERVKKLWLDKDNTYFIHYSCQNLSDDNEGYSPRITSIAVLHLQSKQMYSFSMHLVAEELNIDRESIFEHYDIIEEKMLENFFAFAAERGNAANWIHWNMTNINFGFETLEHRYKVLSQKTAYHINENNRHNISKIIRKIYGDNYAKDPKMLNLMELNGGRDRNFLTGEEEVRAYKAKEFVKLHNSTMCKVYFFSNVFGKMYNNKLRTENNQLKYKINELYQSPVIQILGVIGIIGTLVSLIPFLLTLLK</sequence>
<comment type="caution">
    <text evidence="2">The sequence shown here is derived from an EMBL/GenBank/DDBJ whole genome shotgun (WGS) entry which is preliminary data.</text>
</comment>
<proteinExistence type="predicted"/>
<dbReference type="Proteomes" id="UP000293142">
    <property type="component" value="Unassembled WGS sequence"/>
</dbReference>
<evidence type="ECO:0000256" key="1">
    <source>
        <dbReference type="SAM" id="Phobius"/>
    </source>
</evidence>
<dbReference type="AlphaFoldDB" id="A0A4Q9DRU4"/>
<accession>A0A4Q9DRU4</accession>
<organism evidence="2 3">
    <name type="scientific">Paenibacillus thalictri</name>
    <dbReference type="NCBI Taxonomy" id="2527873"/>
    <lineage>
        <taxon>Bacteria</taxon>
        <taxon>Bacillati</taxon>
        <taxon>Bacillota</taxon>
        <taxon>Bacilli</taxon>
        <taxon>Bacillales</taxon>
        <taxon>Paenibacillaceae</taxon>
        <taxon>Paenibacillus</taxon>
    </lineage>
</organism>
<keyword evidence="1" id="KW-0812">Transmembrane</keyword>
<evidence type="ECO:0000313" key="2">
    <source>
        <dbReference type="EMBL" id="TBL77887.1"/>
    </source>
</evidence>
<dbReference type="RefSeq" id="WP_131014617.1">
    <property type="nucleotide sequence ID" value="NZ_SIRE01000011.1"/>
</dbReference>
<dbReference type="OrthoDB" id="7889003at2"/>
<reference evidence="2 3" key="1">
    <citation type="submission" date="2019-02" db="EMBL/GenBank/DDBJ databases">
        <title>Paenibacillus sp. nov., isolated from surface-sterilized tissue of Thalictrum simplex L.</title>
        <authorList>
            <person name="Tuo L."/>
        </authorList>
    </citation>
    <scope>NUCLEOTIDE SEQUENCE [LARGE SCALE GENOMIC DNA]</scope>
    <source>
        <strain evidence="2 3">N2SHLJ1</strain>
    </source>
</reference>
<evidence type="ECO:0000313" key="3">
    <source>
        <dbReference type="Proteomes" id="UP000293142"/>
    </source>
</evidence>
<feature type="transmembrane region" description="Helical" evidence="1">
    <location>
        <begin position="229"/>
        <end position="253"/>
    </location>
</feature>
<keyword evidence="3" id="KW-1185">Reference proteome</keyword>
<gene>
    <name evidence="2" type="ORF">EYB31_17295</name>
</gene>
<keyword evidence="1" id="KW-0472">Membrane</keyword>
<dbReference type="EMBL" id="SIRE01000011">
    <property type="protein sequence ID" value="TBL77887.1"/>
    <property type="molecule type" value="Genomic_DNA"/>
</dbReference>
<keyword evidence="1" id="KW-1133">Transmembrane helix</keyword>
<name>A0A4Q9DRU4_9BACL</name>
<protein>
    <submittedName>
        <fullName evidence="2">Uncharacterized protein</fullName>
    </submittedName>
</protein>